<dbReference type="Pfam" id="PF01381">
    <property type="entry name" value="HTH_3"/>
    <property type="match status" value="1"/>
</dbReference>
<keyword evidence="3" id="KW-1185">Reference proteome</keyword>
<gene>
    <name evidence="2" type="ORF">NBG84_15695</name>
</gene>
<evidence type="ECO:0000313" key="2">
    <source>
        <dbReference type="EMBL" id="MCM2389715.1"/>
    </source>
</evidence>
<dbReference type="SUPFAM" id="SSF47413">
    <property type="entry name" value="lambda repressor-like DNA-binding domains"/>
    <property type="match status" value="1"/>
</dbReference>
<sequence length="1336" mass="147036">MGEIAAAEIRAVREALGWDQAELARRVGVRHQTISRWERGDTSPKGKRLDRVRAALGLDGAAPPPRRPLLDELPFNRLNDEQFEAFSEALASLLYPDAVVLRYGIKGNKQHGIDIRVVTAEGERIGIQCKKYEKFGLPSFTNAVAELDRANARVDRCVLYLSTRASTPVADACDNLGDWLLWDSRVLSREVGNLPTEQALTLVDRFFPGMREEFLGVRTPSVWQTVEEAYSVSVPSPIHSHEFELVGRATTLDAMRAFAAGDKGARIAVLTGAAGEGKSRLLCELARERDLSSKAITRVLLPGPFSPEEFERLPAENGLLVIIEDAHERSDDLAMVVSGVLRAHSGARVLLSARPYGRHLVQQTLRAAKTDENVIPWWNLAALRPEEAYALAGEVLGEGKEYAARVVAHVAADSPLLLVNVAAAIRRGSVSVNDIQDHTDVHRQLLELLVESALSQPGRSTDDRALLHAVAALQPVVTSVDHFQEALSGLLGVEFNLIRPRLDALQHSGIVVRRGASMRISPDLLGDALLAEASIDPHDGSSTGYLRDVRNHASGDALANALINAGRVDWQRSGPGSRRGDVLDPLWSVLESEFKQAGAWTRTTLMRLLVKIAPFQPQRALHLTRWALANPTEQDDRPSEINWVPGQFSHADVLGEVPRVLAAVAVDLDQVRGVYDLLWSLGRDDERPLDRHPNAPLRILIDLASYTPGKPLAYQEILLDALSEWLEETPPKVANRMPLALLDPLFADVAEGQTMEAWTLTLSRHPVRADVVAPVRERATRILLDQYASEDDARAALAAATFQEILRYENEEPPSHTVGFLRELATQVTVTRPGPLVALATRRSLSWTVSYGAPPVREAAQKVVHSLPNTLEHRLALLLHTGIYDTDLAPRSGNADSLEEAPKHWEALHHQTADELKLNSADETARLLVSLVTDGHRLLTRHSEGVHAMLDVILRKAPDTIPPLLDLLGSSAEGTVGVMLPTALRAAFEADLADSMDICRRLAADGNPAEVLAVTQALQATIMKPEVQEGGALELAQALANHPDPAVRAGVLGVAVPMLRTSKDMALELIASVPFGETGAVPHRLWWAFTLEGLLSWRDLTNAHRAFFLHQLTTLPTLNDYSVQQFVSHIAEADAPAAVGLLRARVEHGEEEPGFDSLPFKWTVRLPFADSPDRLKLLRSVRDWLAEPREKPWRREMQAPELFWTVAGNADEPVLRLLLEPYLRGESDLAHAVAPLLEKVPKDIVWERVDFVTILLKSASRLSEELMRRSGGRLHSAISTGFRWGSPGQPYPEDVDISKRAQLVRKGLPRGSVVDQFYQALQDTAERNMERAIAEG</sequence>
<feature type="domain" description="HTH cro/C1-type" evidence="1">
    <location>
        <begin position="9"/>
        <end position="59"/>
    </location>
</feature>
<dbReference type="RefSeq" id="WP_250920049.1">
    <property type="nucleotide sequence ID" value="NZ_JAMQAW010000011.1"/>
</dbReference>
<evidence type="ECO:0000259" key="1">
    <source>
        <dbReference type="PROSITE" id="PS50943"/>
    </source>
</evidence>
<dbReference type="Gene3D" id="1.10.260.40">
    <property type="entry name" value="lambda repressor-like DNA-binding domains"/>
    <property type="match status" value="1"/>
</dbReference>
<dbReference type="PROSITE" id="PS50943">
    <property type="entry name" value="HTH_CROC1"/>
    <property type="match status" value="1"/>
</dbReference>
<dbReference type="InterPro" id="IPR010982">
    <property type="entry name" value="Lambda_DNA-bd_dom_sf"/>
</dbReference>
<name>A0ABT0UMN5_9ACTN</name>
<protein>
    <submittedName>
        <fullName evidence="2">Helix-turn-helix domain-containing protein</fullName>
    </submittedName>
</protein>
<dbReference type="Proteomes" id="UP001431429">
    <property type="component" value="Unassembled WGS sequence"/>
</dbReference>
<accession>A0ABT0UMN5</accession>
<organism evidence="2 3">
    <name type="scientific">Streptomyces albipurpureus</name>
    <dbReference type="NCBI Taxonomy" id="2897419"/>
    <lineage>
        <taxon>Bacteria</taxon>
        <taxon>Bacillati</taxon>
        <taxon>Actinomycetota</taxon>
        <taxon>Actinomycetes</taxon>
        <taxon>Kitasatosporales</taxon>
        <taxon>Streptomycetaceae</taxon>
        <taxon>Streptomyces</taxon>
    </lineage>
</organism>
<dbReference type="InterPro" id="IPR001387">
    <property type="entry name" value="Cro/C1-type_HTH"/>
</dbReference>
<reference evidence="2" key="1">
    <citation type="submission" date="2022-06" db="EMBL/GenBank/DDBJ databases">
        <title>Genome public.</title>
        <authorList>
            <person name="Sun Q."/>
        </authorList>
    </citation>
    <scope>NUCLEOTIDE SEQUENCE</scope>
    <source>
        <strain evidence="2">CWNU-1</strain>
    </source>
</reference>
<proteinExistence type="predicted"/>
<comment type="caution">
    <text evidence="2">The sequence shown here is derived from an EMBL/GenBank/DDBJ whole genome shotgun (WGS) entry which is preliminary data.</text>
</comment>
<dbReference type="CDD" id="cd00093">
    <property type="entry name" value="HTH_XRE"/>
    <property type="match status" value="1"/>
</dbReference>
<evidence type="ECO:0000313" key="3">
    <source>
        <dbReference type="Proteomes" id="UP001431429"/>
    </source>
</evidence>
<dbReference type="EMBL" id="JAMQAW010000011">
    <property type="protein sequence ID" value="MCM2389715.1"/>
    <property type="molecule type" value="Genomic_DNA"/>
</dbReference>
<dbReference type="SMART" id="SM00530">
    <property type="entry name" value="HTH_XRE"/>
    <property type="match status" value="1"/>
</dbReference>